<accession>A0ABW4JFN7</accession>
<name>A0ABW4JFN7_9BACL</name>
<gene>
    <name evidence="1" type="ORF">ACFSB2_04605</name>
</gene>
<dbReference type="InterPro" id="IPR003719">
    <property type="entry name" value="Phenazine_PhzF-like"/>
</dbReference>
<dbReference type="Gene3D" id="3.10.310.10">
    <property type="entry name" value="Diaminopimelate Epimerase, Chain A, domain 1"/>
    <property type="match status" value="2"/>
</dbReference>
<protein>
    <submittedName>
        <fullName evidence="1">PhzF family phenazine biosynthesis protein</fullName>
    </submittedName>
</protein>
<dbReference type="Proteomes" id="UP001597079">
    <property type="component" value="Unassembled WGS sequence"/>
</dbReference>
<evidence type="ECO:0000313" key="1">
    <source>
        <dbReference type="EMBL" id="MFD1673990.1"/>
    </source>
</evidence>
<evidence type="ECO:0000313" key="2">
    <source>
        <dbReference type="Proteomes" id="UP001597079"/>
    </source>
</evidence>
<keyword evidence="2" id="KW-1185">Reference proteome</keyword>
<reference evidence="2" key="1">
    <citation type="journal article" date="2019" name="Int. J. Syst. Evol. Microbiol.">
        <title>The Global Catalogue of Microorganisms (GCM) 10K type strain sequencing project: providing services to taxonomists for standard genome sequencing and annotation.</title>
        <authorList>
            <consortium name="The Broad Institute Genomics Platform"/>
            <consortium name="The Broad Institute Genome Sequencing Center for Infectious Disease"/>
            <person name="Wu L."/>
            <person name="Ma J."/>
        </authorList>
    </citation>
    <scope>NUCLEOTIDE SEQUENCE [LARGE SCALE GENOMIC DNA]</scope>
    <source>
        <strain evidence="2">CGMCC 1.12286</strain>
    </source>
</reference>
<dbReference type="EMBL" id="JBHUCX010000014">
    <property type="protein sequence ID" value="MFD1673990.1"/>
    <property type="molecule type" value="Genomic_DNA"/>
</dbReference>
<dbReference type="Pfam" id="PF02567">
    <property type="entry name" value="PhzC-PhzF"/>
    <property type="match status" value="1"/>
</dbReference>
<comment type="caution">
    <text evidence="1">The sequence shown here is derived from an EMBL/GenBank/DDBJ whole genome shotgun (WGS) entry which is preliminary data.</text>
</comment>
<dbReference type="PANTHER" id="PTHR13774">
    <property type="entry name" value="PHENAZINE BIOSYNTHESIS PROTEIN"/>
    <property type="match status" value="1"/>
</dbReference>
<organism evidence="1 2">
    <name type="scientific">Alicyclobacillus fodiniaquatilis</name>
    <dbReference type="NCBI Taxonomy" id="1661150"/>
    <lineage>
        <taxon>Bacteria</taxon>
        <taxon>Bacillati</taxon>
        <taxon>Bacillota</taxon>
        <taxon>Bacilli</taxon>
        <taxon>Bacillales</taxon>
        <taxon>Alicyclobacillaceae</taxon>
        <taxon>Alicyclobacillus</taxon>
    </lineage>
</organism>
<dbReference type="PIRSF" id="PIRSF016184">
    <property type="entry name" value="PhzC_PhzF"/>
    <property type="match status" value="1"/>
</dbReference>
<sequence>MKQLQVYHVDAFTNQRFGGNAAGVVPDATGLSEIEMQNIARELNLSETAFLIPTTSEGQFRVRYFTPKSEIDFCGHATLGAAWLMATEFGWKPESTELIFETNVGTVPIRGFIGDDGMIERVFMRQAPPRIRHVDVPIEKIAYAIGMDVSELDPKYPIRLGYTGNWHLFIPVRSRSSIDTAQPRLTELGQMNTEQKAATTHLFTFAAEGSPYDIYTRDFAPAVGIAEDPVTGAANGALAGYLVLEGMLDANAPHSLKIAQGDTVGRPGIVYVDTFPGDLTEIHVGGTAVVTVSGQLFLD</sequence>
<dbReference type="RefSeq" id="WP_377941646.1">
    <property type="nucleotide sequence ID" value="NZ_JBHUCX010000014.1"/>
</dbReference>
<dbReference type="SUPFAM" id="SSF54506">
    <property type="entry name" value="Diaminopimelate epimerase-like"/>
    <property type="match status" value="1"/>
</dbReference>
<dbReference type="NCBIfam" id="TIGR00654">
    <property type="entry name" value="PhzF_family"/>
    <property type="match status" value="1"/>
</dbReference>
<proteinExistence type="predicted"/>